<reference evidence="6 7" key="1">
    <citation type="journal article" date="2015" name="Microbiome">
        <title>Genomic resolution of linkages in carbon, nitrogen, and sulfur cycling among widespread estuary sediment bacteria.</title>
        <authorList>
            <person name="Baker B.J."/>
            <person name="Lazar C.S."/>
            <person name="Teske A.P."/>
            <person name="Dick G.J."/>
        </authorList>
    </citation>
    <scope>NUCLEOTIDE SEQUENCE [LARGE SCALE GENOMIC DNA]</scope>
    <source>
        <strain evidence="6">SM23_42</strain>
    </source>
</reference>
<dbReference type="Gene3D" id="3.30.450.330">
    <property type="match status" value="1"/>
</dbReference>
<evidence type="ECO:0000313" key="7">
    <source>
        <dbReference type="Proteomes" id="UP000051373"/>
    </source>
</evidence>
<protein>
    <recommendedName>
        <fullName evidence="8">Penicillin-binding protein transpeptidase domain-containing protein</fullName>
    </recommendedName>
</protein>
<evidence type="ECO:0000259" key="4">
    <source>
        <dbReference type="Pfam" id="PF00905"/>
    </source>
</evidence>
<feature type="domain" description="Penicillin-binding protein transpeptidase" evidence="4">
    <location>
        <begin position="237"/>
        <end position="526"/>
    </location>
</feature>
<dbReference type="PATRIC" id="fig|1703779.3.peg.1307"/>
<dbReference type="GO" id="GO:0008658">
    <property type="term" value="F:penicillin binding"/>
    <property type="evidence" value="ECO:0007669"/>
    <property type="project" value="InterPro"/>
</dbReference>
<dbReference type="InterPro" id="IPR050515">
    <property type="entry name" value="Beta-lactam/transpept"/>
</dbReference>
<dbReference type="Pfam" id="PF03717">
    <property type="entry name" value="PBP_dimer"/>
    <property type="match status" value="1"/>
</dbReference>
<dbReference type="STRING" id="1703779.AMJ83_05445"/>
<evidence type="ECO:0000259" key="5">
    <source>
        <dbReference type="Pfam" id="PF03717"/>
    </source>
</evidence>
<organism evidence="6 7">
    <name type="scientific">candidate division WOR_3 bacterium SM23_42</name>
    <dbReference type="NCBI Taxonomy" id="1703779"/>
    <lineage>
        <taxon>Bacteria</taxon>
        <taxon>Bacteria division WOR-3</taxon>
    </lineage>
</organism>
<dbReference type="PANTHER" id="PTHR30627">
    <property type="entry name" value="PEPTIDOGLYCAN D,D-TRANSPEPTIDASE"/>
    <property type="match status" value="1"/>
</dbReference>
<dbReference type="SUPFAM" id="SSF56519">
    <property type="entry name" value="Penicillin binding protein dimerisation domain"/>
    <property type="match status" value="1"/>
</dbReference>
<proteinExistence type="predicted"/>
<dbReference type="Pfam" id="PF00905">
    <property type="entry name" value="Transpeptidase"/>
    <property type="match status" value="1"/>
</dbReference>
<comment type="caution">
    <text evidence="6">The sequence shown here is derived from an EMBL/GenBank/DDBJ whole genome shotgun (WGS) entry which is preliminary data.</text>
</comment>
<evidence type="ECO:0000256" key="2">
    <source>
        <dbReference type="ARBA" id="ARBA00023136"/>
    </source>
</evidence>
<dbReference type="Gene3D" id="3.90.1310.10">
    <property type="entry name" value="Penicillin-binding protein 2a (Domain 2)"/>
    <property type="match status" value="1"/>
</dbReference>
<dbReference type="PANTHER" id="PTHR30627:SF1">
    <property type="entry name" value="PEPTIDOGLYCAN D,D-TRANSPEPTIDASE FTSI"/>
    <property type="match status" value="1"/>
</dbReference>
<feature type="domain" description="Penicillin-binding protein dimerisation" evidence="5">
    <location>
        <begin position="49"/>
        <end position="188"/>
    </location>
</feature>
<evidence type="ECO:0000313" key="6">
    <source>
        <dbReference type="EMBL" id="KPK63890.1"/>
    </source>
</evidence>
<dbReference type="SUPFAM" id="SSF56601">
    <property type="entry name" value="beta-lactamase/transpeptidase-like"/>
    <property type="match status" value="1"/>
</dbReference>
<evidence type="ECO:0000256" key="1">
    <source>
        <dbReference type="ARBA" id="ARBA00004370"/>
    </source>
</evidence>
<dbReference type="InterPro" id="IPR012338">
    <property type="entry name" value="Beta-lactam/transpept-like"/>
</dbReference>
<dbReference type="GO" id="GO:0071555">
    <property type="term" value="P:cell wall organization"/>
    <property type="evidence" value="ECO:0007669"/>
    <property type="project" value="TreeGrafter"/>
</dbReference>
<dbReference type="EMBL" id="LJUJ01000008">
    <property type="protein sequence ID" value="KPK63890.1"/>
    <property type="molecule type" value="Genomic_DNA"/>
</dbReference>
<dbReference type="InterPro" id="IPR005311">
    <property type="entry name" value="PBP_dimer"/>
</dbReference>
<evidence type="ECO:0000256" key="3">
    <source>
        <dbReference type="SAM" id="Phobius"/>
    </source>
</evidence>
<accession>A0A0S8FUX8</accession>
<evidence type="ECO:0008006" key="8">
    <source>
        <dbReference type="Google" id="ProtNLM"/>
    </source>
</evidence>
<feature type="transmembrane region" description="Helical" evidence="3">
    <location>
        <begin position="7"/>
        <end position="24"/>
    </location>
</feature>
<keyword evidence="3" id="KW-1133">Transmembrane helix</keyword>
<dbReference type="Gene3D" id="3.40.710.10">
    <property type="entry name" value="DD-peptidase/beta-lactamase superfamily"/>
    <property type="match status" value="1"/>
</dbReference>
<sequence>MIRTKILNFLLFFLSLVFFSYLFYIQCFKHQYYEARAKRQHEKKYVLLGTRGNIYDRNGIPIATSEPCFSVFCTPRYAVRKNELVREIAGVSRKSRAQIRKLVDTREFFWIEMKVDKKRRDRYLAIDDPSIGYTNDLNRLYNMPEIFASLIGKCGMDNRGIEGLELQFNDILSGESGFAVYQKDPTGGIFPYHNHPEKEPQSGKDVYLTIDLQLQAILHRKLKDCLEKEDARTVAGLIIEPSTGRILAMVNIGRNGDHRNHVVCDEFEPGSTFKLVPLTFALQNGVKETDVIDTQDGKIRVRGHLINDYRDYGIVTVRQAIAHSSNVAMVKLSEKFDRENFFLLLRDFGFGEHTGIEFPGEVRGRLPDATKVNDVEFATLVFGQGLTVNLLQLSMAYQAIANSGVLYKPNILQEIRAGKKIIQQNRPLRIRRVVSSSMARRVTDILCAVVEEGSGAAASFNDIKIAGKTGTAQKVVDGKYSNSSIVTTFAGYFPAAAPDYLIMLMIDEPKSGYWASTIAAPVFREVAHSIYQMNSHRYAAK</sequence>
<dbReference type="Proteomes" id="UP000051373">
    <property type="component" value="Unassembled WGS sequence"/>
</dbReference>
<dbReference type="InterPro" id="IPR001460">
    <property type="entry name" value="PCN-bd_Tpept"/>
</dbReference>
<gene>
    <name evidence="6" type="ORF">AMJ83_05445</name>
</gene>
<dbReference type="AlphaFoldDB" id="A0A0S8FUX8"/>
<keyword evidence="2 3" id="KW-0472">Membrane</keyword>
<dbReference type="GO" id="GO:0005886">
    <property type="term" value="C:plasma membrane"/>
    <property type="evidence" value="ECO:0007669"/>
    <property type="project" value="TreeGrafter"/>
</dbReference>
<name>A0A0S8FUX8_UNCW3</name>
<comment type="subcellular location">
    <subcellularLocation>
        <location evidence="1">Membrane</location>
    </subcellularLocation>
</comment>
<dbReference type="InterPro" id="IPR036138">
    <property type="entry name" value="PBP_dimer_sf"/>
</dbReference>
<keyword evidence="3" id="KW-0812">Transmembrane</keyword>